<keyword evidence="1" id="KW-0812">Transmembrane</keyword>
<dbReference type="EMBL" id="NHYD01001471">
    <property type="protein sequence ID" value="PPQ91124.1"/>
    <property type="molecule type" value="Genomic_DNA"/>
</dbReference>
<evidence type="ECO:0000256" key="1">
    <source>
        <dbReference type="SAM" id="Phobius"/>
    </source>
</evidence>
<keyword evidence="3" id="KW-1185">Reference proteome</keyword>
<dbReference type="AlphaFoldDB" id="A0A409XK41"/>
<dbReference type="OrthoDB" id="3226582at2759"/>
<comment type="caution">
    <text evidence="2">The sequence shown here is derived from an EMBL/GenBank/DDBJ whole genome shotgun (WGS) entry which is preliminary data.</text>
</comment>
<name>A0A409XK41_PSICY</name>
<feature type="transmembrane region" description="Helical" evidence="1">
    <location>
        <begin position="258"/>
        <end position="280"/>
    </location>
</feature>
<organism evidence="2 3">
    <name type="scientific">Psilocybe cyanescens</name>
    <dbReference type="NCBI Taxonomy" id="93625"/>
    <lineage>
        <taxon>Eukaryota</taxon>
        <taxon>Fungi</taxon>
        <taxon>Dikarya</taxon>
        <taxon>Basidiomycota</taxon>
        <taxon>Agaricomycotina</taxon>
        <taxon>Agaricomycetes</taxon>
        <taxon>Agaricomycetidae</taxon>
        <taxon>Agaricales</taxon>
        <taxon>Agaricineae</taxon>
        <taxon>Strophariaceae</taxon>
        <taxon>Psilocybe</taxon>
    </lineage>
</organism>
<protein>
    <recommendedName>
        <fullName evidence="4">THH1/TOM1/TOM3 domain-containing protein</fullName>
    </recommendedName>
</protein>
<proteinExistence type="predicted"/>
<feature type="transmembrane region" description="Helical" evidence="1">
    <location>
        <begin position="180"/>
        <end position="202"/>
    </location>
</feature>
<evidence type="ECO:0000313" key="2">
    <source>
        <dbReference type="EMBL" id="PPQ91124.1"/>
    </source>
</evidence>
<evidence type="ECO:0008006" key="4">
    <source>
        <dbReference type="Google" id="ProtNLM"/>
    </source>
</evidence>
<sequence>MSTSDQPFSTNFQQAEISSNLNSSMLLNYLMGIYTLVYAGTLFIYSSNKATHANRRIVLSAISVLYLLCFVQFVVQWYSIDLDVVINGDTRESIFFSTVEGGPKWLWVFANVPFYASFVASDGLLIWRCYHVWGRSFRVISVLLILLLAEFGLFVTATILEGLSHRLTSGANTSAALFNSLTSALVFVSLATTVTTSLLIGYRIYSVARLNGQPSKRLFKHIVVLVIESAAVYSFVLLLDAVFAVIPSFNLVGSPLYQAGYFVDAVLIVVPGMAPTVLVARIAVTNSNYTVEPTITHISNLHFESQQGSMRGRSANVTIDRRR</sequence>
<evidence type="ECO:0000313" key="3">
    <source>
        <dbReference type="Proteomes" id="UP000283269"/>
    </source>
</evidence>
<feature type="transmembrane region" description="Helical" evidence="1">
    <location>
        <begin position="222"/>
        <end position="246"/>
    </location>
</feature>
<dbReference type="Proteomes" id="UP000283269">
    <property type="component" value="Unassembled WGS sequence"/>
</dbReference>
<feature type="transmembrane region" description="Helical" evidence="1">
    <location>
        <begin position="105"/>
        <end position="127"/>
    </location>
</feature>
<accession>A0A409XK41</accession>
<keyword evidence="1" id="KW-0472">Membrane</keyword>
<feature type="transmembrane region" description="Helical" evidence="1">
    <location>
        <begin position="26"/>
        <end position="45"/>
    </location>
</feature>
<reference evidence="2 3" key="1">
    <citation type="journal article" date="2018" name="Evol. Lett.">
        <title>Horizontal gene cluster transfer increased hallucinogenic mushroom diversity.</title>
        <authorList>
            <person name="Reynolds H.T."/>
            <person name="Vijayakumar V."/>
            <person name="Gluck-Thaler E."/>
            <person name="Korotkin H.B."/>
            <person name="Matheny P.B."/>
            <person name="Slot J.C."/>
        </authorList>
    </citation>
    <scope>NUCLEOTIDE SEQUENCE [LARGE SCALE GENOMIC DNA]</scope>
    <source>
        <strain evidence="2 3">2631</strain>
    </source>
</reference>
<keyword evidence="1" id="KW-1133">Transmembrane helix</keyword>
<feature type="transmembrane region" description="Helical" evidence="1">
    <location>
        <begin position="139"/>
        <end position="160"/>
    </location>
</feature>
<gene>
    <name evidence="2" type="ORF">CVT25_013262</name>
</gene>
<dbReference type="InParanoid" id="A0A409XK41"/>
<feature type="transmembrane region" description="Helical" evidence="1">
    <location>
        <begin position="57"/>
        <end position="78"/>
    </location>
</feature>